<dbReference type="Pfam" id="PF05133">
    <property type="entry name" value="SPP1_portal"/>
    <property type="match status" value="1"/>
</dbReference>
<name>A0ABY4PIY0_9LACO</name>
<keyword evidence="3" id="KW-1185">Reference proteome</keyword>
<feature type="region of interest" description="Disordered" evidence="1">
    <location>
        <begin position="1"/>
        <end position="20"/>
    </location>
</feature>
<keyword evidence="2" id="KW-0614">Plasmid</keyword>
<dbReference type="RefSeq" id="WP_249511738.1">
    <property type="nucleotide sequence ID" value="NZ_CP093363.1"/>
</dbReference>
<dbReference type="Proteomes" id="UP000831859">
    <property type="component" value="Plasmid p1unnamed"/>
</dbReference>
<organism evidence="2 3">
    <name type="scientific">Apilactobacillus apisilvae</name>
    <dbReference type="NCBI Taxonomy" id="2923364"/>
    <lineage>
        <taxon>Bacteria</taxon>
        <taxon>Bacillati</taxon>
        <taxon>Bacillota</taxon>
        <taxon>Bacilli</taxon>
        <taxon>Lactobacillales</taxon>
        <taxon>Lactobacillaceae</taxon>
        <taxon>Apilactobacillus</taxon>
    </lineage>
</organism>
<evidence type="ECO:0000256" key="1">
    <source>
        <dbReference type="SAM" id="MobiDB-lite"/>
    </source>
</evidence>
<feature type="compositionally biased region" description="Acidic residues" evidence="1">
    <location>
        <begin position="572"/>
        <end position="586"/>
    </location>
</feature>
<feature type="region of interest" description="Disordered" evidence="1">
    <location>
        <begin position="527"/>
        <end position="586"/>
    </location>
</feature>
<sequence>MPATNDLNAHNRSLPTQPNSVNMLNGQRYSSFQSNQPYNIPEKGFNAVISGNTNNSVTQDFKDFVSHYIQDHMVNQLPRIITLQRYYQADNDIHYWKSDKLKRADNRIASAQAKYITDFNNGLMLGKPLKFGYSNKDNDSDNGEDLINLIEDFNHRSDEPSHEMNLGKELMNTGRAFELYYPAQGTNDLKMVPINPNTCFIMYNTDVEPKELCAIRYYLVDYVGEQSYNIEVYTADKIYYFDGGSDPSSDLNLIDIEDNKFSEVPITEFEMNDERMGLWEPVKDYIDSYDKSLSEMANSQEDFSNSTMVFTGELDMPDPFVQIKDGYGHYLYWDSDRKRTTKSHDDKGNENQPIMVRNNINTNSNAIHLKPSQVDAGNGGGSTTANPDVKYLTKSLDANEWKIYNDQQLSDINKFTLTPDLTDENFSGQQTGAAMAYKLLGSLTSFTGFGAHFKKGIMRRMRLIVDYWATTNQLKQANNTNDYSNVTVAFTANLPNNIQDTIQKIQAMIQSGDISKQTIREAFAEITGVSPDEENSRVKDEADEGDNRIITQQQKMMKLANQAKQPNSQNDNGDDSSDDEDNNDEE</sequence>
<dbReference type="InterPro" id="IPR006428">
    <property type="entry name" value="Portal_SPP1-type"/>
</dbReference>
<evidence type="ECO:0000313" key="3">
    <source>
        <dbReference type="Proteomes" id="UP000831859"/>
    </source>
</evidence>
<geneLocation type="plasmid" evidence="2 3">
    <name>p1unnamed</name>
</geneLocation>
<accession>A0ABY4PIY0</accession>
<gene>
    <name evidence="2" type="ORF">MOO46_07525</name>
</gene>
<proteinExistence type="predicted"/>
<dbReference type="NCBIfam" id="TIGR01538">
    <property type="entry name" value="portal_SPP1"/>
    <property type="match status" value="1"/>
</dbReference>
<reference evidence="2 3" key="1">
    <citation type="journal article" date="2022" name="Int. J. Syst. Evol. Microbiol.">
        <title>Apilactobacillus apisilvae sp. nov., Nicolia spurrieriana gen. nov. sp. nov., Bombilactobacillus folatiphilus sp. nov. and Bombilactobacillus thymidiniphilus sp. nov., four new lactic acid bacterial isolates from stingless bees Tetragonula carbonaria and Austroplebeia australis.</title>
        <authorList>
            <person name="Oliphant S.A."/>
            <person name="Watson-Haigh N.S."/>
            <person name="Sumby K.M."/>
            <person name="Gardner J."/>
            <person name="Groom S."/>
            <person name="Jiranek V."/>
        </authorList>
    </citation>
    <scope>NUCLEOTIDE SEQUENCE [LARGE SCALE GENOMIC DNA]</scope>
    <source>
        <strain evidence="2 3">SG5_A10</strain>
    </source>
</reference>
<protein>
    <submittedName>
        <fullName evidence="2">Phage portal protein</fullName>
    </submittedName>
</protein>
<dbReference type="EMBL" id="CP093363">
    <property type="protein sequence ID" value="UQS85774.1"/>
    <property type="molecule type" value="Genomic_DNA"/>
</dbReference>
<dbReference type="InterPro" id="IPR021145">
    <property type="entry name" value="Portal_protein_SPP1_Gp6-like"/>
</dbReference>
<evidence type="ECO:0000313" key="2">
    <source>
        <dbReference type="EMBL" id="UQS85774.1"/>
    </source>
</evidence>